<name>A0ABS5DRW1_9BURK</name>
<evidence type="ECO:0000256" key="1">
    <source>
        <dbReference type="ARBA" id="ARBA00022679"/>
    </source>
</evidence>
<dbReference type="SUPFAM" id="SSF55729">
    <property type="entry name" value="Acyl-CoA N-acyltransferases (Nat)"/>
    <property type="match status" value="1"/>
</dbReference>
<keyword evidence="5" id="KW-1185">Reference proteome</keyword>
<evidence type="ECO:0000313" key="4">
    <source>
        <dbReference type="EMBL" id="MBQ0933875.1"/>
    </source>
</evidence>
<dbReference type="PANTHER" id="PTHR43877">
    <property type="entry name" value="AMINOALKYLPHOSPHONATE N-ACETYLTRANSFERASE-RELATED-RELATED"/>
    <property type="match status" value="1"/>
</dbReference>
<evidence type="ECO:0000256" key="2">
    <source>
        <dbReference type="ARBA" id="ARBA00023315"/>
    </source>
</evidence>
<dbReference type="Gene3D" id="3.40.630.30">
    <property type="match status" value="1"/>
</dbReference>
<dbReference type="RefSeq" id="WP_210805247.1">
    <property type="nucleotide sequence ID" value="NZ_JAGQDG010000001.1"/>
</dbReference>
<reference evidence="4 5" key="1">
    <citation type="submission" date="2021-04" db="EMBL/GenBank/DDBJ databases">
        <title>The genome sequence of type strain Ideonella paludis KCTC 32238.</title>
        <authorList>
            <person name="Liu Y."/>
        </authorList>
    </citation>
    <scope>NUCLEOTIDE SEQUENCE [LARGE SCALE GENOMIC DNA]</scope>
    <source>
        <strain evidence="4 5">KCTC 32238</strain>
    </source>
</reference>
<dbReference type="InterPro" id="IPR050832">
    <property type="entry name" value="Bact_Acetyltransf"/>
</dbReference>
<dbReference type="EMBL" id="JAGQDG010000001">
    <property type="protein sequence ID" value="MBQ0933875.1"/>
    <property type="molecule type" value="Genomic_DNA"/>
</dbReference>
<comment type="caution">
    <text evidence="4">The sequence shown here is derived from an EMBL/GenBank/DDBJ whole genome shotgun (WGS) entry which is preliminary data.</text>
</comment>
<dbReference type="InterPro" id="IPR000182">
    <property type="entry name" value="GNAT_dom"/>
</dbReference>
<keyword evidence="1" id="KW-0808">Transferase</keyword>
<sequence length="151" mass="16753">MSCTIRPARAEDATDIATLFLATRKACMPYAQLAHEDDDVRHWVREVLLPAGGVSVLSDGEQVLGFVASSLQNGEAWIDQLYVQPHLLRRGAGSHLLQHALKQLPRPVHLYCFQANVGARAFYERHGFQAVAFSDGAANEEHCPDVRYLLT</sequence>
<accession>A0ABS5DRW1</accession>
<dbReference type="InterPro" id="IPR016181">
    <property type="entry name" value="Acyl_CoA_acyltransferase"/>
</dbReference>
<feature type="domain" description="N-acetyltransferase" evidence="3">
    <location>
        <begin position="3"/>
        <end position="151"/>
    </location>
</feature>
<organism evidence="4 5">
    <name type="scientific">Ideonella paludis</name>
    <dbReference type="NCBI Taxonomy" id="1233411"/>
    <lineage>
        <taxon>Bacteria</taxon>
        <taxon>Pseudomonadati</taxon>
        <taxon>Pseudomonadota</taxon>
        <taxon>Betaproteobacteria</taxon>
        <taxon>Burkholderiales</taxon>
        <taxon>Sphaerotilaceae</taxon>
        <taxon>Ideonella</taxon>
    </lineage>
</organism>
<dbReference type="CDD" id="cd04301">
    <property type="entry name" value="NAT_SF"/>
    <property type="match status" value="1"/>
</dbReference>
<evidence type="ECO:0000259" key="3">
    <source>
        <dbReference type="PROSITE" id="PS51186"/>
    </source>
</evidence>
<dbReference type="Pfam" id="PF00583">
    <property type="entry name" value="Acetyltransf_1"/>
    <property type="match status" value="1"/>
</dbReference>
<keyword evidence="2" id="KW-0012">Acyltransferase</keyword>
<evidence type="ECO:0000313" key="5">
    <source>
        <dbReference type="Proteomes" id="UP000672097"/>
    </source>
</evidence>
<proteinExistence type="predicted"/>
<protein>
    <submittedName>
        <fullName evidence="4">GNAT family N-acetyltransferase</fullName>
    </submittedName>
</protein>
<dbReference type="Proteomes" id="UP000672097">
    <property type="component" value="Unassembled WGS sequence"/>
</dbReference>
<dbReference type="PROSITE" id="PS51186">
    <property type="entry name" value="GNAT"/>
    <property type="match status" value="1"/>
</dbReference>
<gene>
    <name evidence="4" type="ORF">KAK11_00945</name>
</gene>